<dbReference type="STRING" id="1182541.W9YQG8"/>
<gene>
    <name evidence="2" type="ORF">A1O1_03196</name>
</gene>
<dbReference type="PANTHER" id="PTHR10826:SF1">
    <property type="entry name" value="COMPLEMENT COMPONENT 1 Q SUBCOMPONENT-BINDING PROTEIN, MITOCHONDRIAL"/>
    <property type="match status" value="1"/>
</dbReference>
<dbReference type="AlphaFoldDB" id="W9YQG8"/>
<dbReference type="InterPro" id="IPR036561">
    <property type="entry name" value="MAM33_sf"/>
</dbReference>
<dbReference type="EMBL" id="AMWN01000002">
    <property type="protein sequence ID" value="EXJ94798.1"/>
    <property type="molecule type" value="Genomic_DNA"/>
</dbReference>
<proteinExistence type="predicted"/>
<dbReference type="SUPFAM" id="SSF54529">
    <property type="entry name" value="Mitochondrial glycoprotein MAM33-like"/>
    <property type="match status" value="1"/>
</dbReference>
<keyword evidence="3" id="KW-1185">Reference proteome</keyword>
<dbReference type="Pfam" id="PF02330">
    <property type="entry name" value="MAM33"/>
    <property type="match status" value="1"/>
</dbReference>
<name>W9YQG8_9EURO</name>
<dbReference type="HOGENOM" id="CLU_072692_0_0_1"/>
<comment type="caution">
    <text evidence="2">The sequence shown here is derived from an EMBL/GenBank/DDBJ whole genome shotgun (WGS) entry which is preliminary data.</text>
</comment>
<organism evidence="2 3">
    <name type="scientific">Capronia coronata CBS 617.96</name>
    <dbReference type="NCBI Taxonomy" id="1182541"/>
    <lineage>
        <taxon>Eukaryota</taxon>
        <taxon>Fungi</taxon>
        <taxon>Dikarya</taxon>
        <taxon>Ascomycota</taxon>
        <taxon>Pezizomycotina</taxon>
        <taxon>Eurotiomycetes</taxon>
        <taxon>Chaetothyriomycetidae</taxon>
        <taxon>Chaetothyriales</taxon>
        <taxon>Herpotrichiellaceae</taxon>
        <taxon>Capronia</taxon>
    </lineage>
</organism>
<dbReference type="OrthoDB" id="278212at2759"/>
<dbReference type="Proteomes" id="UP000019484">
    <property type="component" value="Unassembled WGS sequence"/>
</dbReference>
<reference evidence="2 3" key="1">
    <citation type="submission" date="2013-03" db="EMBL/GenBank/DDBJ databases">
        <title>The Genome Sequence of Capronia coronata CBS 617.96.</title>
        <authorList>
            <consortium name="The Broad Institute Genomics Platform"/>
            <person name="Cuomo C."/>
            <person name="de Hoog S."/>
            <person name="Gorbushina A."/>
            <person name="Walker B."/>
            <person name="Young S.K."/>
            <person name="Zeng Q."/>
            <person name="Gargeya S."/>
            <person name="Fitzgerald M."/>
            <person name="Haas B."/>
            <person name="Abouelleil A."/>
            <person name="Allen A.W."/>
            <person name="Alvarado L."/>
            <person name="Arachchi H.M."/>
            <person name="Berlin A.M."/>
            <person name="Chapman S.B."/>
            <person name="Gainer-Dewar J."/>
            <person name="Goldberg J."/>
            <person name="Griggs A."/>
            <person name="Gujja S."/>
            <person name="Hansen M."/>
            <person name="Howarth C."/>
            <person name="Imamovic A."/>
            <person name="Ireland A."/>
            <person name="Larimer J."/>
            <person name="McCowan C."/>
            <person name="Murphy C."/>
            <person name="Pearson M."/>
            <person name="Poon T.W."/>
            <person name="Priest M."/>
            <person name="Roberts A."/>
            <person name="Saif S."/>
            <person name="Shea T."/>
            <person name="Sisk P."/>
            <person name="Sykes S."/>
            <person name="Wortman J."/>
            <person name="Nusbaum C."/>
            <person name="Birren B."/>
        </authorList>
    </citation>
    <scope>NUCLEOTIDE SEQUENCE [LARGE SCALE GENOMIC DNA]</scope>
    <source>
        <strain evidence="2 3">CBS 617.96</strain>
    </source>
</reference>
<protein>
    <recommendedName>
        <fullName evidence="4">Complement component 1 Q subcomponent-binding protein, mitochondrial</fullName>
    </recommendedName>
</protein>
<evidence type="ECO:0000313" key="3">
    <source>
        <dbReference type="Proteomes" id="UP000019484"/>
    </source>
</evidence>
<dbReference type="RefSeq" id="XP_007722292.1">
    <property type="nucleotide sequence ID" value="XM_007724102.1"/>
</dbReference>
<dbReference type="InterPro" id="IPR003428">
    <property type="entry name" value="MAM33"/>
</dbReference>
<dbReference type="Gene3D" id="3.10.280.10">
    <property type="entry name" value="Mitochondrial glycoprotein"/>
    <property type="match status" value="1"/>
</dbReference>
<feature type="compositionally biased region" description="Acidic residues" evidence="1">
    <location>
        <begin position="135"/>
        <end position="150"/>
    </location>
</feature>
<evidence type="ECO:0008006" key="4">
    <source>
        <dbReference type="Google" id="ProtNLM"/>
    </source>
</evidence>
<dbReference type="eggNOG" id="KOG2536">
    <property type="taxonomic scope" value="Eukaryota"/>
</dbReference>
<evidence type="ECO:0000313" key="2">
    <source>
        <dbReference type="EMBL" id="EXJ94798.1"/>
    </source>
</evidence>
<dbReference type="PANTHER" id="PTHR10826">
    <property type="entry name" value="COMPLEMENT COMPONENT 1"/>
    <property type="match status" value="1"/>
</dbReference>
<evidence type="ECO:0000256" key="1">
    <source>
        <dbReference type="SAM" id="MobiDB-lite"/>
    </source>
</evidence>
<feature type="region of interest" description="Disordered" evidence="1">
    <location>
        <begin position="135"/>
        <end position="173"/>
    </location>
</feature>
<dbReference type="GO" id="GO:0005759">
    <property type="term" value="C:mitochondrial matrix"/>
    <property type="evidence" value="ECO:0007669"/>
    <property type="project" value="InterPro"/>
</dbReference>
<dbReference type="GeneID" id="19158091"/>
<sequence length="311" mass="34989">MTALRMFNRALSKATLRQPTVRCASSVSRLAARRPLWQPAMKSSYPAFSTSFARREPAGESDQELSEKFNAERTLELESNDSNKTASIDEFVQNSPWKIEDKEGTHEVTLTREFGNEKIKIQFSVAELDSLAEEDEFDEMDEDGALDDEPDYSRGKNTINQSGTRGGKIDVMPEDSIAPADRSEADDADLDDSLPAYPIHLTITVTKPSKRAIEIRAVAAEGAIEIETISFFPDESLLEADTPKEALEARSLYAGPPISNLDPELQAMLDKYLEERGIDAQLASFLPEYVDYKEQREYVKWLNDMKKFIDE</sequence>
<dbReference type="GO" id="GO:0042256">
    <property type="term" value="P:cytosolic ribosome assembly"/>
    <property type="evidence" value="ECO:0007669"/>
    <property type="project" value="TreeGrafter"/>
</dbReference>
<accession>W9YQG8</accession>